<evidence type="ECO:0000313" key="2">
    <source>
        <dbReference type="Proteomes" id="UP001462640"/>
    </source>
</evidence>
<dbReference type="Proteomes" id="UP001462640">
    <property type="component" value="Unassembled WGS sequence"/>
</dbReference>
<sequence length="242" mass="27038">MRLGSLTCALWLGAVPARADPGYYVLAPYAQAGQVGTELRYWTVKTRGGGPAVLWPELALSYGFGERWTSTLLASYEGTREEAVRLDTWNWLNQVRLDDGHGDWDLALHTQLVRSHGAEQGHALELGLVSQTEWGLARVQATAILEHGWGDLARSGTELKYQWQLSWPLHPGWRAGVQGFGELGNWRDWKPAERQSHRAGPSIQASWTLREHQALQLQAAYLFGKVYGQQAGMFSATLKLLF</sequence>
<evidence type="ECO:0008006" key="3">
    <source>
        <dbReference type="Google" id="ProtNLM"/>
    </source>
</evidence>
<dbReference type="EMBL" id="JBDPZC010000012">
    <property type="protein sequence ID" value="MEO3715203.1"/>
    <property type="molecule type" value="Genomic_DNA"/>
</dbReference>
<protein>
    <recommendedName>
        <fullName evidence="3">Transporter</fullName>
    </recommendedName>
</protein>
<accession>A0ABV0GJB9</accession>
<dbReference type="RefSeq" id="WP_347612514.1">
    <property type="nucleotide sequence ID" value="NZ_JBDPZC010000012.1"/>
</dbReference>
<reference evidence="1 2" key="1">
    <citation type="submission" date="2024-05" db="EMBL/GenBank/DDBJ databases">
        <title>Roseateles sp. 2.12 16S ribosomal RNA gene Genome sequencing and assembly.</title>
        <authorList>
            <person name="Woo H."/>
        </authorList>
    </citation>
    <scope>NUCLEOTIDE SEQUENCE [LARGE SCALE GENOMIC DNA]</scope>
    <source>
        <strain evidence="1 2">2.12</strain>
    </source>
</reference>
<keyword evidence="2" id="KW-1185">Reference proteome</keyword>
<evidence type="ECO:0000313" key="1">
    <source>
        <dbReference type="EMBL" id="MEO3715203.1"/>
    </source>
</evidence>
<proteinExistence type="predicted"/>
<gene>
    <name evidence="1" type="ORF">ABDJ40_20745</name>
</gene>
<comment type="caution">
    <text evidence="1">The sequence shown here is derived from an EMBL/GenBank/DDBJ whole genome shotgun (WGS) entry which is preliminary data.</text>
</comment>
<organism evidence="1 2">
    <name type="scientific">Roseateles flavus</name>
    <dbReference type="NCBI Taxonomy" id="3149041"/>
    <lineage>
        <taxon>Bacteria</taxon>
        <taxon>Pseudomonadati</taxon>
        <taxon>Pseudomonadota</taxon>
        <taxon>Betaproteobacteria</taxon>
        <taxon>Burkholderiales</taxon>
        <taxon>Sphaerotilaceae</taxon>
        <taxon>Roseateles</taxon>
    </lineage>
</organism>
<name>A0ABV0GJB9_9BURK</name>